<evidence type="ECO:0000313" key="3">
    <source>
        <dbReference type="Proteomes" id="UP000007266"/>
    </source>
</evidence>
<evidence type="ECO:0000313" key="2">
    <source>
        <dbReference type="EMBL" id="KYB25353.1"/>
    </source>
</evidence>
<reference evidence="2 3" key="1">
    <citation type="journal article" date="2008" name="Nature">
        <title>The genome of the model beetle and pest Tribolium castaneum.</title>
        <authorList>
            <consortium name="Tribolium Genome Sequencing Consortium"/>
            <person name="Richards S."/>
            <person name="Gibbs R.A."/>
            <person name="Weinstock G.M."/>
            <person name="Brown S.J."/>
            <person name="Denell R."/>
            <person name="Beeman R.W."/>
            <person name="Gibbs R."/>
            <person name="Beeman R.W."/>
            <person name="Brown S.J."/>
            <person name="Bucher G."/>
            <person name="Friedrich M."/>
            <person name="Grimmelikhuijzen C.J."/>
            <person name="Klingler M."/>
            <person name="Lorenzen M."/>
            <person name="Richards S."/>
            <person name="Roth S."/>
            <person name="Schroder R."/>
            <person name="Tautz D."/>
            <person name="Zdobnov E.M."/>
            <person name="Muzny D."/>
            <person name="Gibbs R.A."/>
            <person name="Weinstock G.M."/>
            <person name="Attaway T."/>
            <person name="Bell S."/>
            <person name="Buhay C.J."/>
            <person name="Chandrabose M.N."/>
            <person name="Chavez D."/>
            <person name="Clerk-Blankenburg K.P."/>
            <person name="Cree A."/>
            <person name="Dao M."/>
            <person name="Davis C."/>
            <person name="Chacko J."/>
            <person name="Dinh H."/>
            <person name="Dugan-Rocha S."/>
            <person name="Fowler G."/>
            <person name="Garner T.T."/>
            <person name="Garnes J."/>
            <person name="Gnirke A."/>
            <person name="Hawes A."/>
            <person name="Hernandez J."/>
            <person name="Hines S."/>
            <person name="Holder M."/>
            <person name="Hume J."/>
            <person name="Jhangiani S.N."/>
            <person name="Joshi V."/>
            <person name="Khan Z.M."/>
            <person name="Jackson L."/>
            <person name="Kovar C."/>
            <person name="Kowis A."/>
            <person name="Lee S."/>
            <person name="Lewis L.R."/>
            <person name="Margolis J."/>
            <person name="Morgan M."/>
            <person name="Nazareth L.V."/>
            <person name="Nguyen N."/>
            <person name="Okwuonu G."/>
            <person name="Parker D."/>
            <person name="Richards S."/>
            <person name="Ruiz S.J."/>
            <person name="Santibanez J."/>
            <person name="Savard J."/>
            <person name="Scherer S.E."/>
            <person name="Schneider B."/>
            <person name="Sodergren E."/>
            <person name="Tautz D."/>
            <person name="Vattahil S."/>
            <person name="Villasana D."/>
            <person name="White C.S."/>
            <person name="Wright R."/>
            <person name="Park Y."/>
            <person name="Beeman R.W."/>
            <person name="Lord J."/>
            <person name="Oppert B."/>
            <person name="Lorenzen M."/>
            <person name="Brown S."/>
            <person name="Wang L."/>
            <person name="Savard J."/>
            <person name="Tautz D."/>
            <person name="Richards S."/>
            <person name="Weinstock G."/>
            <person name="Gibbs R.A."/>
            <person name="Liu Y."/>
            <person name="Worley K."/>
            <person name="Weinstock G."/>
            <person name="Elsik C.G."/>
            <person name="Reese J.T."/>
            <person name="Elhaik E."/>
            <person name="Landan G."/>
            <person name="Graur D."/>
            <person name="Arensburger P."/>
            <person name="Atkinson P."/>
            <person name="Beeman R.W."/>
            <person name="Beidler J."/>
            <person name="Brown S.J."/>
            <person name="Demuth J.P."/>
            <person name="Drury D.W."/>
            <person name="Du Y.Z."/>
            <person name="Fujiwara H."/>
            <person name="Lorenzen M."/>
            <person name="Maselli V."/>
            <person name="Osanai M."/>
            <person name="Park Y."/>
            <person name="Robertson H.M."/>
            <person name="Tu Z."/>
            <person name="Wang J.J."/>
            <person name="Wang S."/>
            <person name="Richards S."/>
            <person name="Song H."/>
            <person name="Zhang L."/>
            <person name="Sodergren E."/>
            <person name="Werner D."/>
            <person name="Stanke M."/>
            <person name="Morgenstern B."/>
            <person name="Solovyev V."/>
            <person name="Kosarev P."/>
            <person name="Brown G."/>
            <person name="Chen H.C."/>
            <person name="Ermolaeva O."/>
            <person name="Hlavina W."/>
            <person name="Kapustin Y."/>
            <person name="Kiryutin B."/>
            <person name="Kitts P."/>
            <person name="Maglott D."/>
            <person name="Pruitt K."/>
            <person name="Sapojnikov V."/>
            <person name="Souvorov A."/>
            <person name="Mackey A.J."/>
            <person name="Waterhouse R.M."/>
            <person name="Wyder S."/>
            <person name="Zdobnov E.M."/>
            <person name="Zdobnov E.M."/>
            <person name="Wyder S."/>
            <person name="Kriventseva E.V."/>
            <person name="Kadowaki T."/>
            <person name="Bork P."/>
            <person name="Aranda M."/>
            <person name="Bao R."/>
            <person name="Beermann A."/>
            <person name="Berns N."/>
            <person name="Bolognesi R."/>
            <person name="Bonneton F."/>
            <person name="Bopp D."/>
            <person name="Brown S.J."/>
            <person name="Bucher G."/>
            <person name="Butts T."/>
            <person name="Chaumot A."/>
            <person name="Denell R.E."/>
            <person name="Ferrier D.E."/>
            <person name="Friedrich M."/>
            <person name="Gordon C.M."/>
            <person name="Jindra M."/>
            <person name="Klingler M."/>
            <person name="Lan Q."/>
            <person name="Lattorff H.M."/>
            <person name="Laudet V."/>
            <person name="von Levetsow C."/>
            <person name="Liu Z."/>
            <person name="Lutz R."/>
            <person name="Lynch J.A."/>
            <person name="da Fonseca R.N."/>
            <person name="Posnien N."/>
            <person name="Reuter R."/>
            <person name="Roth S."/>
            <person name="Savard J."/>
            <person name="Schinko J.B."/>
            <person name="Schmitt C."/>
            <person name="Schoppmeier M."/>
            <person name="Schroder R."/>
            <person name="Shippy T.D."/>
            <person name="Simonnet F."/>
            <person name="Marques-Souza H."/>
            <person name="Tautz D."/>
            <person name="Tomoyasu Y."/>
            <person name="Trauner J."/>
            <person name="Van der Zee M."/>
            <person name="Vervoort M."/>
            <person name="Wittkopp N."/>
            <person name="Wimmer E.A."/>
            <person name="Yang X."/>
            <person name="Jones A.K."/>
            <person name="Sattelle D.B."/>
            <person name="Ebert P.R."/>
            <person name="Nelson D."/>
            <person name="Scott J.G."/>
            <person name="Beeman R.W."/>
            <person name="Muthukrishnan S."/>
            <person name="Kramer K.J."/>
            <person name="Arakane Y."/>
            <person name="Beeman R.W."/>
            <person name="Zhu Q."/>
            <person name="Hogenkamp D."/>
            <person name="Dixit R."/>
            <person name="Oppert B."/>
            <person name="Jiang H."/>
            <person name="Zou Z."/>
            <person name="Marshall J."/>
            <person name="Elpidina E."/>
            <person name="Vinokurov K."/>
            <person name="Oppert C."/>
            <person name="Zou Z."/>
            <person name="Evans J."/>
            <person name="Lu Z."/>
            <person name="Zhao P."/>
            <person name="Sumathipala N."/>
            <person name="Altincicek B."/>
            <person name="Vilcinskas A."/>
            <person name="Williams M."/>
            <person name="Hultmark D."/>
            <person name="Hetru C."/>
            <person name="Jiang H."/>
            <person name="Grimmelikhuijzen C.J."/>
            <person name="Hauser F."/>
            <person name="Cazzamali G."/>
            <person name="Williamson M."/>
            <person name="Park Y."/>
            <person name="Li B."/>
            <person name="Tanaka Y."/>
            <person name="Predel R."/>
            <person name="Neupert S."/>
            <person name="Schachtner J."/>
            <person name="Verleyen P."/>
            <person name="Raible F."/>
            <person name="Bork P."/>
            <person name="Friedrich M."/>
            <person name="Walden K.K."/>
            <person name="Robertson H.M."/>
            <person name="Angeli S."/>
            <person name="Foret S."/>
            <person name="Bucher G."/>
            <person name="Schuetz S."/>
            <person name="Maleszka R."/>
            <person name="Wimmer E.A."/>
            <person name="Beeman R.W."/>
            <person name="Lorenzen M."/>
            <person name="Tomoyasu Y."/>
            <person name="Miller S.C."/>
            <person name="Grossmann D."/>
            <person name="Bucher G."/>
        </authorList>
    </citation>
    <scope>NUCLEOTIDE SEQUENCE [LARGE SCALE GENOMIC DNA]</scope>
    <source>
        <strain evidence="2 3">Georgia GA2</strain>
    </source>
</reference>
<keyword evidence="3" id="KW-1185">Reference proteome</keyword>
<proteinExistence type="predicted"/>
<accession>A0A139WBS5</accession>
<name>A0A139WBS5_TRICA</name>
<sequence length="124" mass="15041">MSHTLRSRQLNPCDPLFWKSRGYPGRPVDWRERLEDMGYYDDNSTDEESTEYETESEYDSESEDESDYEDHCLRSNQNNPNNDEFWRLRGWTRRPDDWRGNKTTSFLCHNFQLPERIRSVYATL</sequence>
<reference evidence="2 3" key="2">
    <citation type="journal article" date="2010" name="Nucleic Acids Res.">
        <title>BeetleBase in 2010: revisions to provide comprehensive genomic information for Tribolium castaneum.</title>
        <authorList>
            <person name="Kim H.S."/>
            <person name="Murphy T."/>
            <person name="Xia J."/>
            <person name="Caragea D."/>
            <person name="Park Y."/>
            <person name="Beeman R.W."/>
            <person name="Lorenzen M.D."/>
            <person name="Butcher S."/>
            <person name="Manak J.R."/>
            <person name="Brown S.J."/>
        </authorList>
    </citation>
    <scope>GENOME REANNOTATION</scope>
    <source>
        <strain evidence="2 3">Georgia GA2</strain>
    </source>
</reference>
<feature type="compositionally biased region" description="Polar residues" evidence="1">
    <location>
        <begin position="1"/>
        <end position="10"/>
    </location>
</feature>
<dbReference type="AlphaFoldDB" id="A0A139WBS5"/>
<dbReference type="Proteomes" id="UP000007266">
    <property type="component" value="Linkage group 9"/>
</dbReference>
<evidence type="ECO:0000256" key="1">
    <source>
        <dbReference type="SAM" id="MobiDB-lite"/>
    </source>
</evidence>
<gene>
    <name evidence="2" type="primary">AUGUSTUS-3.0.2_11814</name>
    <name evidence="2" type="ORF">TcasGA2_TC011814</name>
</gene>
<organism evidence="2 3">
    <name type="scientific">Tribolium castaneum</name>
    <name type="common">Red flour beetle</name>
    <dbReference type="NCBI Taxonomy" id="7070"/>
    <lineage>
        <taxon>Eukaryota</taxon>
        <taxon>Metazoa</taxon>
        <taxon>Ecdysozoa</taxon>
        <taxon>Arthropoda</taxon>
        <taxon>Hexapoda</taxon>
        <taxon>Insecta</taxon>
        <taxon>Pterygota</taxon>
        <taxon>Neoptera</taxon>
        <taxon>Endopterygota</taxon>
        <taxon>Coleoptera</taxon>
        <taxon>Polyphaga</taxon>
        <taxon>Cucujiformia</taxon>
        <taxon>Tenebrionidae</taxon>
        <taxon>Tenebrionidae incertae sedis</taxon>
        <taxon>Tribolium</taxon>
    </lineage>
</organism>
<feature type="compositionally biased region" description="Acidic residues" evidence="1">
    <location>
        <begin position="43"/>
        <end position="68"/>
    </location>
</feature>
<protein>
    <submittedName>
        <fullName evidence="2">Uncharacterized protein</fullName>
    </submittedName>
</protein>
<dbReference type="InParanoid" id="A0A139WBS5"/>
<dbReference type="EMBL" id="KQ971372">
    <property type="protein sequence ID" value="KYB25353.1"/>
    <property type="molecule type" value="Genomic_DNA"/>
</dbReference>
<feature type="region of interest" description="Disordered" evidence="1">
    <location>
        <begin position="1"/>
        <end position="84"/>
    </location>
</feature>